<dbReference type="EMBL" id="JAMWYS010000027">
    <property type="protein sequence ID" value="MCO4292665.1"/>
    <property type="molecule type" value="Genomic_DNA"/>
</dbReference>
<evidence type="ECO:0000256" key="1">
    <source>
        <dbReference type="ARBA" id="ARBA00004496"/>
    </source>
</evidence>
<evidence type="ECO:0000256" key="12">
    <source>
        <dbReference type="SAM" id="MobiDB-lite"/>
    </source>
</evidence>
<evidence type="ECO:0000256" key="7">
    <source>
        <dbReference type="ARBA" id="ARBA00022917"/>
    </source>
</evidence>
<dbReference type="InterPro" id="IPR006847">
    <property type="entry name" value="IF2_N"/>
</dbReference>
<dbReference type="Pfam" id="PF03144">
    <property type="entry name" value="GTP_EFTU_D2"/>
    <property type="match status" value="1"/>
</dbReference>
<evidence type="ECO:0000256" key="6">
    <source>
        <dbReference type="ARBA" id="ARBA00022741"/>
    </source>
</evidence>
<dbReference type="SUPFAM" id="SSF52540">
    <property type="entry name" value="P-loop containing nucleoside triphosphate hydrolases"/>
    <property type="match status" value="1"/>
</dbReference>
<dbReference type="Gene3D" id="3.40.50.10050">
    <property type="entry name" value="Translation initiation factor IF- 2, domain 3"/>
    <property type="match status" value="1"/>
</dbReference>
<dbReference type="SUPFAM" id="SSF50447">
    <property type="entry name" value="Translation proteins"/>
    <property type="match status" value="2"/>
</dbReference>
<dbReference type="NCBIfam" id="TIGR00231">
    <property type="entry name" value="small_GTP"/>
    <property type="match status" value="1"/>
</dbReference>
<dbReference type="SUPFAM" id="SSF52156">
    <property type="entry name" value="Initiation factor IF2/eIF5b, domain 3"/>
    <property type="match status" value="1"/>
</dbReference>
<dbReference type="RefSeq" id="WP_252587159.1">
    <property type="nucleotide sequence ID" value="NZ_JAMWYS010000027.1"/>
</dbReference>
<dbReference type="Pfam" id="PF22042">
    <property type="entry name" value="EF-G_D2"/>
    <property type="match status" value="1"/>
</dbReference>
<dbReference type="Gene3D" id="3.40.50.300">
    <property type="entry name" value="P-loop containing nucleotide triphosphate hydrolases"/>
    <property type="match status" value="1"/>
</dbReference>
<comment type="caution">
    <text evidence="14">The sequence shown here is derived from an EMBL/GenBank/DDBJ whole genome shotgun (WGS) entry which is preliminary data.</text>
</comment>
<proteinExistence type="inferred from homology"/>
<evidence type="ECO:0000256" key="5">
    <source>
        <dbReference type="ARBA" id="ARBA00022540"/>
    </source>
</evidence>
<dbReference type="InterPro" id="IPR004161">
    <property type="entry name" value="EFTu-like_2"/>
</dbReference>
<dbReference type="GO" id="GO:0003743">
    <property type="term" value="F:translation initiation factor activity"/>
    <property type="evidence" value="ECO:0007669"/>
    <property type="project" value="UniProtKB-UniRule"/>
</dbReference>
<feature type="compositionally biased region" description="Basic and acidic residues" evidence="12">
    <location>
        <begin position="165"/>
        <end position="190"/>
    </location>
</feature>
<feature type="domain" description="Tr-type G" evidence="13">
    <location>
        <begin position="538"/>
        <end position="708"/>
    </location>
</feature>
<keyword evidence="6 9" id="KW-0547">Nucleotide-binding</keyword>
<dbReference type="InterPro" id="IPR027417">
    <property type="entry name" value="P-loop_NTPase"/>
</dbReference>
<dbReference type="InterPro" id="IPR009000">
    <property type="entry name" value="Transl_B-barrel_sf"/>
</dbReference>
<evidence type="ECO:0000313" key="15">
    <source>
        <dbReference type="Proteomes" id="UP001155182"/>
    </source>
</evidence>
<gene>
    <name evidence="9 14" type="primary">infB</name>
    <name evidence="14" type="ORF">NF867_07315</name>
</gene>
<dbReference type="CDD" id="cd03692">
    <property type="entry name" value="mtIF2_IVc"/>
    <property type="match status" value="1"/>
</dbReference>
<dbReference type="HAMAP" id="MF_00100_B">
    <property type="entry name" value="IF_2_B"/>
    <property type="match status" value="1"/>
</dbReference>
<comment type="function">
    <text evidence="9 10">One of the essential components for the initiation of protein synthesis. Protects formylmethionyl-tRNA from spontaneous hydrolysis and promotes its binding to the 30S ribosomal subunits. Also involved in the hydrolysis of GTP during the formation of the 70S ribosomal complex.</text>
</comment>
<dbReference type="PANTHER" id="PTHR43381">
    <property type="entry name" value="TRANSLATION INITIATION FACTOR IF-2-RELATED"/>
    <property type="match status" value="1"/>
</dbReference>
<keyword evidence="8 9" id="KW-0342">GTP-binding</keyword>
<sequence>MSEDKQYQLFKVAKELNIGLNTAVEHLNKKGYKVDGKPTTKINDEMYDILQKEFHIGKVIKEEAKHIHVGKVRRDEVSIDESLLEKPKMKEEEPEEILIKNVSINHPISEKPRTEIKEESHPAIETESTGSAPEITPVNANEEIPGVKVIGKIDLDALNPKKKAPREEPVAEKTPEPIPTIEEKKVEQVKSEPVQIQKTAEEKPVEQLKPEQPSVPQPPVKEEKKHIEPSKEEVTPVNATESVSDTGDKDDEVIRARAQRLSGPNIIGKIQLPVERKSQPVASSSDNDRHKRKRKRKEQGGNPPTQGNQGGQGQAGNQGGQGQHQGGPRHGQGQGQGQGGPRHGQGQGQGGQRHGQGPGQGQGQGGPRHGQGQGQGGDRRFDNRGPRHDNRGAGHQRPEKEEVDEKKVQEQIKQTLAKLTGAGKHNKFAAGRKHRRQKRDDYAQSMEEKMMQDELESKVLKATEFVTANELANMMDVPVTKVIATCMSLGMFVSINQRLDAETLSIVADEFGYTVEFVSVDVQEEIEEEVDDPADLVDRSPIVTVMGHVDHGKTSLLDFIRKANVIAGEAGGITQHIGAYEVKLESGKKITFLDTPGHEAFTAMRARGAQVTDIAIIVIAADDAVMPQTKEAINHAMAANVPIVFAFNKIDREGANSDRIREQLSAMNILVEEWGGKYQTQEISAKKGLNIDLLLEKVLLEAEMLELKANPDRRAVGTVIEAALDKGRGIVTTVLIQTGTLNVGDPILAGSHYGRVKAMFNERGSKIIKAGPSTPVLVLGMQGAPQAGDKFIEAKSEQEAKEVATKRTQLMREQGLRTQKHITLDEIGRRLAIGNFKELNIIVKGDVDGSVEALSDSLLKLSTEEIQVNIIHKSVGQISDSDVLLASASDAIIIGFQVRPSASARKLAEQEQIDIRMYSVIYKAIEEIKLAMEGMLSPEIEEKVVANVEIRETFKISKVGTIAGCMVLDGKINRNSKIRIVRDGVVVHNGVLDSLKRFKDDVKEVAAGYECGLNIKGFNEIKEGDIVEAYEEVEVKRKL</sequence>
<feature type="region of interest" description="Disordered" evidence="12">
    <location>
        <begin position="157"/>
        <end position="408"/>
    </location>
</feature>
<dbReference type="CDD" id="cd01887">
    <property type="entry name" value="IF2_eIF5B"/>
    <property type="match status" value="1"/>
</dbReference>
<dbReference type="InterPro" id="IPR015760">
    <property type="entry name" value="TIF_IF2"/>
</dbReference>
<keyword evidence="4 9" id="KW-0963">Cytoplasm</keyword>
<dbReference type="FunFam" id="3.40.50.300:FF:000019">
    <property type="entry name" value="Translation initiation factor IF-2"/>
    <property type="match status" value="1"/>
</dbReference>
<dbReference type="InterPro" id="IPR023115">
    <property type="entry name" value="TIF_IF2_dom3"/>
</dbReference>
<dbReference type="InterPro" id="IPR044145">
    <property type="entry name" value="IF2_II"/>
</dbReference>
<evidence type="ECO:0000256" key="2">
    <source>
        <dbReference type="ARBA" id="ARBA00007733"/>
    </source>
</evidence>
<evidence type="ECO:0000256" key="11">
    <source>
        <dbReference type="RuleBase" id="RU000645"/>
    </source>
</evidence>
<feature type="compositionally biased region" description="Basic and acidic residues" evidence="12">
    <location>
        <begin position="377"/>
        <end position="408"/>
    </location>
</feature>
<dbReference type="CDD" id="cd03702">
    <property type="entry name" value="IF2_mtIF2_II"/>
    <property type="match status" value="1"/>
</dbReference>
<evidence type="ECO:0000313" key="14">
    <source>
        <dbReference type="EMBL" id="MCO4292665.1"/>
    </source>
</evidence>
<evidence type="ECO:0000256" key="8">
    <source>
        <dbReference type="ARBA" id="ARBA00023134"/>
    </source>
</evidence>
<dbReference type="NCBIfam" id="TIGR00487">
    <property type="entry name" value="IF-2"/>
    <property type="match status" value="1"/>
</dbReference>
<feature type="binding site" evidence="9">
    <location>
        <begin position="648"/>
        <end position="651"/>
    </location>
    <ligand>
        <name>GTP</name>
        <dbReference type="ChEBI" id="CHEBI:37565"/>
    </ligand>
</feature>
<comment type="similarity">
    <text evidence="2 9 10">Belongs to the TRAFAC class translation factor GTPase superfamily. Classic translation factor GTPase family. IF-2 subfamily.</text>
</comment>
<dbReference type="Pfam" id="PF11987">
    <property type="entry name" value="IF-2"/>
    <property type="match status" value="1"/>
</dbReference>
<feature type="region of interest" description="Disordered" evidence="12">
    <location>
        <begin position="113"/>
        <end position="140"/>
    </location>
</feature>
<dbReference type="FunFam" id="2.40.30.10:FF:000008">
    <property type="entry name" value="Translation initiation factor IF-2"/>
    <property type="match status" value="1"/>
</dbReference>
<dbReference type="InterPro" id="IPR053905">
    <property type="entry name" value="EF-G-like_DII"/>
</dbReference>
<dbReference type="GO" id="GO:0003924">
    <property type="term" value="F:GTPase activity"/>
    <property type="evidence" value="ECO:0007669"/>
    <property type="project" value="UniProtKB-UniRule"/>
</dbReference>
<dbReference type="FunFam" id="2.40.30.10:FF:000007">
    <property type="entry name" value="Translation initiation factor IF-2"/>
    <property type="match status" value="1"/>
</dbReference>
<dbReference type="InterPro" id="IPR005225">
    <property type="entry name" value="Small_GTP-bd"/>
</dbReference>
<dbReference type="FunFam" id="3.40.50.10050:FF:000001">
    <property type="entry name" value="Translation initiation factor IF-2"/>
    <property type="match status" value="1"/>
</dbReference>
<feature type="binding site" evidence="9">
    <location>
        <begin position="594"/>
        <end position="598"/>
    </location>
    <ligand>
        <name>GTP</name>
        <dbReference type="ChEBI" id="CHEBI:37565"/>
    </ligand>
</feature>
<organism evidence="14 15">
    <name type="scientific">Solitalea agri</name>
    <dbReference type="NCBI Taxonomy" id="2953739"/>
    <lineage>
        <taxon>Bacteria</taxon>
        <taxon>Pseudomonadati</taxon>
        <taxon>Bacteroidota</taxon>
        <taxon>Sphingobacteriia</taxon>
        <taxon>Sphingobacteriales</taxon>
        <taxon>Sphingobacteriaceae</taxon>
        <taxon>Solitalea</taxon>
    </lineage>
</organism>
<comment type="subcellular location">
    <subcellularLocation>
        <location evidence="1 9 11">Cytoplasm</location>
    </subcellularLocation>
</comment>
<dbReference type="InterPro" id="IPR036925">
    <property type="entry name" value="TIF_IF2_dom3_sf"/>
</dbReference>
<comment type="caution">
    <text evidence="9">Lacks conserved residue(s) required for the propagation of feature annotation.</text>
</comment>
<name>A0A9X2F1W4_9SPHI</name>
<evidence type="ECO:0000256" key="4">
    <source>
        <dbReference type="ARBA" id="ARBA00022490"/>
    </source>
</evidence>
<evidence type="ECO:0000256" key="10">
    <source>
        <dbReference type="RuleBase" id="RU000644"/>
    </source>
</evidence>
<dbReference type="Pfam" id="PF00009">
    <property type="entry name" value="GTP_EFTU"/>
    <property type="match status" value="1"/>
</dbReference>
<dbReference type="Proteomes" id="UP001155182">
    <property type="component" value="Unassembled WGS sequence"/>
</dbReference>
<feature type="binding site" evidence="9">
    <location>
        <begin position="547"/>
        <end position="554"/>
    </location>
    <ligand>
        <name>GTP</name>
        <dbReference type="ChEBI" id="CHEBI:37565"/>
    </ligand>
</feature>
<feature type="compositionally biased region" description="Gly residues" evidence="12">
    <location>
        <begin position="308"/>
        <end position="376"/>
    </location>
</feature>
<dbReference type="PANTHER" id="PTHR43381:SF5">
    <property type="entry name" value="TR-TYPE G DOMAIN-CONTAINING PROTEIN"/>
    <property type="match status" value="1"/>
</dbReference>
<keyword evidence="15" id="KW-1185">Reference proteome</keyword>
<dbReference type="InterPro" id="IPR000795">
    <property type="entry name" value="T_Tr_GTP-bd_dom"/>
</dbReference>
<dbReference type="AlphaFoldDB" id="A0A9X2F1W4"/>
<feature type="compositionally biased region" description="Basic and acidic residues" evidence="12">
    <location>
        <begin position="113"/>
        <end position="124"/>
    </location>
</feature>
<feature type="compositionally biased region" description="Basic and acidic residues" evidence="12">
    <location>
        <begin position="199"/>
        <end position="209"/>
    </location>
</feature>
<keyword evidence="7 9" id="KW-0648">Protein biosynthesis</keyword>
<evidence type="ECO:0000256" key="9">
    <source>
        <dbReference type="HAMAP-Rule" id="MF_00100"/>
    </source>
</evidence>
<feature type="compositionally biased region" description="Basic and acidic residues" evidence="12">
    <location>
        <begin position="220"/>
        <end position="234"/>
    </location>
</feature>
<evidence type="ECO:0000259" key="13">
    <source>
        <dbReference type="PROSITE" id="PS51722"/>
    </source>
</evidence>
<protein>
    <recommendedName>
        <fullName evidence="3 9">Translation initiation factor IF-2</fullName>
    </recommendedName>
</protein>
<reference evidence="14" key="1">
    <citation type="submission" date="2022-06" db="EMBL/GenBank/DDBJ databases">
        <title>Solitalea sp. MAHUQ-68 isolated from rhizospheric soil.</title>
        <authorList>
            <person name="Huq M.A."/>
        </authorList>
    </citation>
    <scope>NUCLEOTIDE SEQUENCE</scope>
    <source>
        <strain evidence="14">MAHUQ-68</strain>
    </source>
</reference>
<dbReference type="PROSITE" id="PS51722">
    <property type="entry name" value="G_TR_2"/>
    <property type="match status" value="1"/>
</dbReference>
<evidence type="ECO:0000256" key="3">
    <source>
        <dbReference type="ARBA" id="ARBA00020675"/>
    </source>
</evidence>
<keyword evidence="5 9" id="KW-0396">Initiation factor</keyword>
<accession>A0A9X2F1W4</accession>
<dbReference type="PROSITE" id="PS01176">
    <property type="entry name" value="IF2"/>
    <property type="match status" value="1"/>
</dbReference>
<dbReference type="InterPro" id="IPR000178">
    <property type="entry name" value="TF_IF2_bacterial-like"/>
</dbReference>
<dbReference type="GO" id="GO:0005525">
    <property type="term" value="F:GTP binding"/>
    <property type="evidence" value="ECO:0007669"/>
    <property type="project" value="UniProtKB-KW"/>
</dbReference>
<dbReference type="Pfam" id="PF04760">
    <property type="entry name" value="IF2_N"/>
    <property type="match status" value="1"/>
</dbReference>
<dbReference type="GO" id="GO:0005737">
    <property type="term" value="C:cytoplasm"/>
    <property type="evidence" value="ECO:0007669"/>
    <property type="project" value="UniProtKB-SubCell"/>
</dbReference>
<dbReference type="Gene3D" id="2.40.30.10">
    <property type="entry name" value="Translation factors"/>
    <property type="match status" value="2"/>
</dbReference>